<keyword evidence="1 5" id="KW-0479">Metal-binding</keyword>
<evidence type="ECO:0000256" key="3">
    <source>
        <dbReference type="ARBA" id="ARBA00022833"/>
    </source>
</evidence>
<feature type="compositionally biased region" description="Polar residues" evidence="6">
    <location>
        <begin position="664"/>
        <end position="687"/>
    </location>
</feature>
<evidence type="ECO:0000256" key="2">
    <source>
        <dbReference type="ARBA" id="ARBA00022771"/>
    </source>
</evidence>
<protein>
    <recommendedName>
        <fullName evidence="7">C3H1-type domain-containing protein</fullName>
    </recommendedName>
</protein>
<dbReference type="InterPro" id="IPR000571">
    <property type="entry name" value="Znf_CCCH"/>
</dbReference>
<dbReference type="GO" id="GO:0003677">
    <property type="term" value="F:DNA binding"/>
    <property type="evidence" value="ECO:0007669"/>
    <property type="project" value="UniProtKB-KW"/>
</dbReference>
<dbReference type="Gramene" id="LPERR10G06020.1">
    <property type="protein sequence ID" value="LPERR10G06020.1"/>
    <property type="gene ID" value="LPERR10G06020"/>
</dbReference>
<feature type="zinc finger region" description="C3H1-type" evidence="5">
    <location>
        <begin position="753"/>
        <end position="778"/>
    </location>
</feature>
<evidence type="ECO:0000259" key="7">
    <source>
        <dbReference type="PROSITE" id="PS50103"/>
    </source>
</evidence>
<dbReference type="SMART" id="SM00356">
    <property type="entry name" value="ZnF_C3H1"/>
    <property type="match status" value="3"/>
</dbReference>
<feature type="compositionally biased region" description="Acidic residues" evidence="6">
    <location>
        <begin position="11"/>
        <end position="43"/>
    </location>
</feature>
<keyword evidence="3 5" id="KW-0862">Zinc</keyword>
<dbReference type="Pfam" id="PF24766">
    <property type="entry name" value="DUF7699"/>
    <property type="match status" value="1"/>
</dbReference>
<evidence type="ECO:0000256" key="1">
    <source>
        <dbReference type="ARBA" id="ARBA00022723"/>
    </source>
</evidence>
<dbReference type="AlphaFoldDB" id="A0A0D9XJ98"/>
<feature type="compositionally biased region" description="Basic and acidic residues" evidence="6">
    <location>
        <begin position="267"/>
        <end position="280"/>
    </location>
</feature>
<feature type="domain" description="C3H1-type" evidence="7">
    <location>
        <begin position="753"/>
        <end position="778"/>
    </location>
</feature>
<reference evidence="8 9" key="1">
    <citation type="submission" date="2012-08" db="EMBL/GenBank/DDBJ databases">
        <title>Oryza genome evolution.</title>
        <authorList>
            <person name="Wing R.A."/>
        </authorList>
    </citation>
    <scope>NUCLEOTIDE SEQUENCE</scope>
</reference>
<dbReference type="SUPFAM" id="SSF68906">
    <property type="entry name" value="SAP domain"/>
    <property type="match status" value="1"/>
</dbReference>
<evidence type="ECO:0000256" key="4">
    <source>
        <dbReference type="ARBA" id="ARBA00023125"/>
    </source>
</evidence>
<dbReference type="STRING" id="77586.A0A0D9XJ98"/>
<feature type="compositionally biased region" description="Acidic residues" evidence="6">
    <location>
        <begin position="55"/>
        <end position="66"/>
    </location>
</feature>
<evidence type="ECO:0000313" key="9">
    <source>
        <dbReference type="Proteomes" id="UP000032180"/>
    </source>
</evidence>
<feature type="domain" description="C3H1-type" evidence="7">
    <location>
        <begin position="719"/>
        <end position="747"/>
    </location>
</feature>
<dbReference type="PANTHER" id="PTHR35323">
    <property type="entry name" value="SAP DOMAIN-CONTAINING PROTEIN"/>
    <property type="match status" value="1"/>
</dbReference>
<proteinExistence type="predicted"/>
<feature type="compositionally biased region" description="Polar residues" evidence="6">
    <location>
        <begin position="645"/>
        <end position="657"/>
    </location>
</feature>
<dbReference type="InterPro" id="IPR003034">
    <property type="entry name" value="SAP_dom"/>
</dbReference>
<feature type="domain" description="C3H1-type" evidence="7">
    <location>
        <begin position="685"/>
        <end position="713"/>
    </location>
</feature>
<dbReference type="EnsemblPlants" id="LPERR10G06020.1">
    <property type="protein sequence ID" value="LPERR10G06020.1"/>
    <property type="gene ID" value="LPERR10G06020"/>
</dbReference>
<evidence type="ECO:0000256" key="6">
    <source>
        <dbReference type="SAM" id="MobiDB-lite"/>
    </source>
</evidence>
<dbReference type="PANTHER" id="PTHR35323:SF5">
    <property type="entry name" value="ZINC FINGER CCCH DOMAIN-CONTAINING PROTEIN 62"/>
    <property type="match status" value="1"/>
</dbReference>
<evidence type="ECO:0000313" key="8">
    <source>
        <dbReference type="EnsemblPlants" id="LPERR10G06020.1"/>
    </source>
</evidence>
<keyword evidence="9" id="KW-1185">Reference proteome</keyword>
<accession>A0A0D9XJ98</accession>
<feature type="region of interest" description="Disordered" evidence="6">
    <location>
        <begin position="459"/>
        <end position="489"/>
    </location>
</feature>
<feature type="zinc finger region" description="C3H1-type" evidence="5">
    <location>
        <begin position="719"/>
        <end position="747"/>
    </location>
</feature>
<dbReference type="Pfam" id="PF02037">
    <property type="entry name" value="SAP"/>
    <property type="match status" value="1"/>
</dbReference>
<dbReference type="InterPro" id="IPR036361">
    <property type="entry name" value="SAP_dom_sf"/>
</dbReference>
<feature type="zinc finger region" description="C3H1-type" evidence="5">
    <location>
        <begin position="685"/>
        <end position="713"/>
    </location>
</feature>
<reference evidence="8" key="3">
    <citation type="submission" date="2015-04" db="UniProtKB">
        <authorList>
            <consortium name="EnsemblPlants"/>
        </authorList>
    </citation>
    <scope>IDENTIFICATION</scope>
</reference>
<reference evidence="9" key="2">
    <citation type="submission" date="2013-12" db="EMBL/GenBank/DDBJ databases">
        <authorList>
            <person name="Yu Y."/>
            <person name="Lee S."/>
            <person name="de Baynast K."/>
            <person name="Wissotski M."/>
            <person name="Liu L."/>
            <person name="Talag J."/>
            <person name="Goicoechea J."/>
            <person name="Angelova A."/>
            <person name="Jetty R."/>
            <person name="Kudrna D."/>
            <person name="Golser W."/>
            <person name="Rivera L."/>
            <person name="Zhang J."/>
            <person name="Wing R."/>
        </authorList>
    </citation>
    <scope>NUCLEOTIDE SEQUENCE</scope>
</reference>
<dbReference type="SUPFAM" id="SSF90229">
    <property type="entry name" value="CCCH zinc finger"/>
    <property type="match status" value="3"/>
</dbReference>
<keyword evidence="4" id="KW-0238">DNA-binding</keyword>
<dbReference type="eggNOG" id="ENOG502QUI3">
    <property type="taxonomic scope" value="Eukaryota"/>
</dbReference>
<feature type="region of interest" description="Disordered" evidence="6">
    <location>
        <begin position="645"/>
        <end position="687"/>
    </location>
</feature>
<feature type="compositionally biased region" description="Basic and acidic residues" evidence="6">
    <location>
        <begin position="1"/>
        <end position="10"/>
    </location>
</feature>
<sequence length="778" mass="90789">MAAAADHRAEEEEEVDDVEEEGSEEEEVESGDEEEEEEDDDEAASLADICAPDAGSDEDPTFDPAADGDLEVEAVLRSRMARMSISARKGRKGSRMPEMGKEEMGLLSMVDKLMQDGQLEKLKVYDCKAYLRMHKLRLSGNKEVLLSLIREHIEKKGAPRGVKGHLCGQRTNAGRIIKESYGTKKQQHTFTIEILWSKGHKPWPPLHPLLIKGRNLCKDKTMRQPWPDEAERNRVLQEKHARGYVARKTREVRIKEKENRRMKRLNRNKENKSKGHDKMNKMTSQESLPQQMVIMSKRQQNMSNKSSQEVLPLQTVTMNTVQQRSNEKTIPSAQHDEPGNIWQQQMSPKQIPAEQYFDYHCLFPCPQQHNEELQKGTSRTSAAQLINREAPLQRDVKAETLHQLPESSKATLIQQSSAYPQQYPKHQHQNEVLPQAGPPQVQRTAVSQTTDVRQDFINQQGIPSKLYGGSENMRQQPISSRPTTTPQQAVKYTQQPPNHQYKNEVFWQQAGTDHDKQASQPRRTFTQKAKTYQHGSNGHHQALIDQLESPRNQDYYWGEESYEEDCSDHGKLNQGKYFSEQNVDHIPHRPLTPRNKDYYWGEESYGQGYNGDGKMDQGQYDFQQRHHGRRQMSQYQYDHRQNNYQNSHGNWGMNGNQYHDEQNHNQTYNDHGQMNRNQSQSPQRFQPWQPCHSYQQQGWCKYGENCKFLHEPNQSPRQFQPWKPCHSFQQQGWCKYGENCKFLHEPDQNPRRFQPWQPCHNYRQGWCKYGDNCKFLHE</sequence>
<dbReference type="Pfam" id="PF00642">
    <property type="entry name" value="zf-CCCH"/>
    <property type="match status" value="3"/>
</dbReference>
<name>A0A0D9XJ98_9ORYZ</name>
<dbReference type="HOGENOM" id="CLU_420041_0_0_1"/>
<dbReference type="Proteomes" id="UP000032180">
    <property type="component" value="Chromosome 10"/>
</dbReference>
<dbReference type="Gene3D" id="4.10.1000.10">
    <property type="entry name" value="Zinc finger, CCCH-type"/>
    <property type="match status" value="1"/>
</dbReference>
<evidence type="ECO:0000256" key="5">
    <source>
        <dbReference type="PROSITE-ProRule" id="PRU00723"/>
    </source>
</evidence>
<dbReference type="InterPro" id="IPR036855">
    <property type="entry name" value="Znf_CCCH_sf"/>
</dbReference>
<dbReference type="PROSITE" id="PS50103">
    <property type="entry name" value="ZF_C3H1"/>
    <property type="match status" value="3"/>
</dbReference>
<feature type="region of interest" description="Disordered" evidence="6">
    <location>
        <begin position="1"/>
        <end position="66"/>
    </location>
</feature>
<organism evidence="8 9">
    <name type="scientific">Leersia perrieri</name>
    <dbReference type="NCBI Taxonomy" id="77586"/>
    <lineage>
        <taxon>Eukaryota</taxon>
        <taxon>Viridiplantae</taxon>
        <taxon>Streptophyta</taxon>
        <taxon>Embryophyta</taxon>
        <taxon>Tracheophyta</taxon>
        <taxon>Spermatophyta</taxon>
        <taxon>Magnoliopsida</taxon>
        <taxon>Liliopsida</taxon>
        <taxon>Poales</taxon>
        <taxon>Poaceae</taxon>
        <taxon>BOP clade</taxon>
        <taxon>Oryzoideae</taxon>
        <taxon>Oryzeae</taxon>
        <taxon>Oryzinae</taxon>
        <taxon>Leersia</taxon>
    </lineage>
</organism>
<keyword evidence="2 5" id="KW-0863">Zinc-finger</keyword>
<feature type="compositionally biased region" description="Polar residues" evidence="6">
    <location>
        <begin position="472"/>
        <end position="489"/>
    </location>
</feature>
<dbReference type="GO" id="GO:0008270">
    <property type="term" value="F:zinc ion binding"/>
    <property type="evidence" value="ECO:0007669"/>
    <property type="project" value="UniProtKB-KW"/>
</dbReference>
<feature type="region of interest" description="Disordered" evidence="6">
    <location>
        <begin position="265"/>
        <end position="284"/>
    </location>
</feature>
<dbReference type="InterPro" id="IPR056116">
    <property type="entry name" value="DUF7699"/>
</dbReference>